<reference evidence="2" key="1">
    <citation type="submission" date="2018-02" db="EMBL/GenBank/DDBJ databases">
        <authorList>
            <person name="Cohen D.B."/>
            <person name="Kent A.D."/>
        </authorList>
    </citation>
    <scope>NUCLEOTIDE SEQUENCE</scope>
</reference>
<name>A0A2N9HJ31_FAGSY</name>
<sequence length="50" mass="4957">MGLGLDFSADFVAAVLVLKVVMGLGFVAAGAAKELVVVVGAAKELVVVVL</sequence>
<dbReference type="AlphaFoldDB" id="A0A2N9HJ31"/>
<proteinExistence type="predicted"/>
<accession>A0A2N9HJ31</accession>
<protein>
    <submittedName>
        <fullName evidence="2">Uncharacterized protein</fullName>
    </submittedName>
</protein>
<dbReference type="EMBL" id="OIVN01003546">
    <property type="protein sequence ID" value="SPD11988.1"/>
    <property type="molecule type" value="Genomic_DNA"/>
</dbReference>
<evidence type="ECO:0000313" key="2">
    <source>
        <dbReference type="EMBL" id="SPD11988.1"/>
    </source>
</evidence>
<keyword evidence="1" id="KW-0472">Membrane</keyword>
<feature type="transmembrane region" description="Helical" evidence="1">
    <location>
        <begin position="12"/>
        <end position="32"/>
    </location>
</feature>
<organism evidence="2">
    <name type="scientific">Fagus sylvatica</name>
    <name type="common">Beechnut</name>
    <dbReference type="NCBI Taxonomy" id="28930"/>
    <lineage>
        <taxon>Eukaryota</taxon>
        <taxon>Viridiplantae</taxon>
        <taxon>Streptophyta</taxon>
        <taxon>Embryophyta</taxon>
        <taxon>Tracheophyta</taxon>
        <taxon>Spermatophyta</taxon>
        <taxon>Magnoliopsida</taxon>
        <taxon>eudicotyledons</taxon>
        <taxon>Gunneridae</taxon>
        <taxon>Pentapetalae</taxon>
        <taxon>rosids</taxon>
        <taxon>fabids</taxon>
        <taxon>Fagales</taxon>
        <taxon>Fagaceae</taxon>
        <taxon>Fagus</taxon>
    </lineage>
</organism>
<keyword evidence="1" id="KW-0812">Transmembrane</keyword>
<gene>
    <name evidence="2" type="ORF">FSB_LOCUS39870</name>
</gene>
<keyword evidence="1" id="KW-1133">Transmembrane helix</keyword>
<evidence type="ECO:0000256" key="1">
    <source>
        <dbReference type="SAM" id="Phobius"/>
    </source>
</evidence>